<feature type="signal peptide" evidence="1">
    <location>
        <begin position="1"/>
        <end position="36"/>
    </location>
</feature>
<dbReference type="SUPFAM" id="SSF55166">
    <property type="entry name" value="Hedgehog/DD-peptidase"/>
    <property type="match status" value="1"/>
</dbReference>
<feature type="domain" description="Peptidase M15C" evidence="2">
    <location>
        <begin position="138"/>
        <end position="218"/>
    </location>
</feature>
<protein>
    <submittedName>
        <fullName evidence="3">M15 family metallopeptidase</fullName>
    </submittedName>
</protein>
<evidence type="ECO:0000313" key="4">
    <source>
        <dbReference type="Proteomes" id="UP001168823"/>
    </source>
</evidence>
<dbReference type="InterPro" id="IPR039561">
    <property type="entry name" value="Peptidase_M15C"/>
</dbReference>
<evidence type="ECO:0000259" key="2">
    <source>
        <dbReference type="Pfam" id="PF13539"/>
    </source>
</evidence>
<dbReference type="InterPro" id="IPR009045">
    <property type="entry name" value="Zn_M74/Hedgehog-like"/>
</dbReference>
<comment type="caution">
    <text evidence="3">The sequence shown here is derived from an EMBL/GenBank/DDBJ whole genome shotgun (WGS) entry which is preliminary data.</text>
</comment>
<evidence type="ECO:0000256" key="1">
    <source>
        <dbReference type="SAM" id="SignalP"/>
    </source>
</evidence>
<keyword evidence="1" id="KW-0732">Signal</keyword>
<keyword evidence="4" id="KW-1185">Reference proteome</keyword>
<dbReference type="Gene3D" id="3.30.1380.10">
    <property type="match status" value="1"/>
</dbReference>
<dbReference type="Proteomes" id="UP001168823">
    <property type="component" value="Unassembled WGS sequence"/>
</dbReference>
<feature type="chain" id="PRO_5046470222" evidence="1">
    <location>
        <begin position="37"/>
        <end position="219"/>
    </location>
</feature>
<evidence type="ECO:0000313" key="3">
    <source>
        <dbReference type="EMBL" id="MDO3638821.1"/>
    </source>
</evidence>
<accession>A0ABT8UM27</accession>
<name>A0ABT8UM27_9MYCO</name>
<reference evidence="3" key="1">
    <citation type="submission" date="2023-07" db="EMBL/GenBank/DDBJ databases">
        <title>Mycolicibacterium sp. nov., a novel bacterial species.</title>
        <authorList>
            <person name="Cao Y."/>
        </authorList>
    </citation>
    <scope>NUCLEOTIDE SEQUENCE</scope>
    <source>
        <strain evidence="3">KC 300</strain>
    </source>
</reference>
<gene>
    <name evidence="3" type="ORF">Q2100_23985</name>
</gene>
<dbReference type="EMBL" id="JAUMSQ010000245">
    <property type="protein sequence ID" value="MDO3638821.1"/>
    <property type="molecule type" value="Genomic_DNA"/>
</dbReference>
<organism evidence="3 4">
    <name type="scientific">Mycolicibacterium arseniciresistens</name>
    <dbReference type="NCBI Taxonomy" id="3062257"/>
    <lineage>
        <taxon>Bacteria</taxon>
        <taxon>Bacillati</taxon>
        <taxon>Actinomycetota</taxon>
        <taxon>Actinomycetes</taxon>
        <taxon>Mycobacteriales</taxon>
        <taxon>Mycobacteriaceae</taxon>
        <taxon>Mycolicibacterium</taxon>
    </lineage>
</organism>
<dbReference type="Pfam" id="PF13539">
    <property type="entry name" value="Peptidase_M15_4"/>
    <property type="match status" value="1"/>
</dbReference>
<sequence>MRRAGPIAERRRTRLTAPAAAVTLAVSLVFATPAAAATVHPVTATELGATWRPGCPVGPEALRRVELEFVGLDDRTHSGELVVHQDVVADVIAVFEQLEQLRYPIARMQTAARYPGADDQLSMADNNSSAFNCRDIPGTGRWSPHAYGRAVDINPLFNPYVRRDGAFEPANAGAYRDRGRTDPGVLHDGDPAVRAFTDRGWAWGGYWRRHKDYQHFELP</sequence>
<proteinExistence type="predicted"/>